<dbReference type="AlphaFoldDB" id="W8ERL6"/>
<gene>
    <name evidence="1" type="ORF">Hsw_0199</name>
</gene>
<reference evidence="1 2" key="1">
    <citation type="submission" date="2014-01" db="EMBL/GenBank/DDBJ databases">
        <title>Complete genome sequence of ionizing-radiation resistance bacterium Hymenobacter swuensis DY53.</title>
        <authorList>
            <person name="Jung J.-H."/>
            <person name="Jeong S.-W."/>
            <person name="Joe M.-H."/>
            <person name="Cho y.-j."/>
            <person name="Kim M.-K."/>
            <person name="Lim S.-Y."/>
        </authorList>
    </citation>
    <scope>NUCLEOTIDE SEQUENCE [LARGE SCALE GENOMIC DNA]</scope>
    <source>
        <strain evidence="1 2">DY53</strain>
    </source>
</reference>
<dbReference type="KEGG" id="hsw:Hsw_0199"/>
<dbReference type="Proteomes" id="UP000019423">
    <property type="component" value="Chromosome"/>
</dbReference>
<evidence type="ECO:0000313" key="1">
    <source>
        <dbReference type="EMBL" id="AHJ95794.1"/>
    </source>
</evidence>
<protein>
    <submittedName>
        <fullName evidence="1">Uncharacterized protein</fullName>
    </submittedName>
</protein>
<proteinExistence type="predicted"/>
<keyword evidence="2" id="KW-1185">Reference proteome</keyword>
<evidence type="ECO:0000313" key="2">
    <source>
        <dbReference type="Proteomes" id="UP000019423"/>
    </source>
</evidence>
<dbReference type="EMBL" id="CP007145">
    <property type="protein sequence ID" value="AHJ95794.1"/>
    <property type="molecule type" value="Genomic_DNA"/>
</dbReference>
<dbReference type="OrthoDB" id="9856425at2"/>
<dbReference type="PATRIC" id="fig|1227739.3.peg.470"/>
<dbReference type="HOGENOM" id="CLU_2879792_0_0_10"/>
<dbReference type="STRING" id="1227739.Hsw_0199"/>
<dbReference type="RefSeq" id="WP_044000687.1">
    <property type="nucleotide sequence ID" value="NZ_CP007145.1"/>
</dbReference>
<accession>W8ERL6</accession>
<sequence length="63" mass="7175">MKVLQNFIKSFSKKASAYIPGESFLSVNEMDLVFGGKPEEIASDDAYWWIDEQDLSDIDTLIK</sequence>
<name>W8ERL6_9BACT</name>
<organism evidence="1 2">
    <name type="scientific">Hymenobacter swuensis DY53</name>
    <dbReference type="NCBI Taxonomy" id="1227739"/>
    <lineage>
        <taxon>Bacteria</taxon>
        <taxon>Pseudomonadati</taxon>
        <taxon>Bacteroidota</taxon>
        <taxon>Cytophagia</taxon>
        <taxon>Cytophagales</taxon>
        <taxon>Hymenobacteraceae</taxon>
        <taxon>Hymenobacter</taxon>
    </lineage>
</organism>